<dbReference type="AlphaFoldDB" id="A0A813FD20"/>
<keyword evidence="3" id="KW-1185">Reference proteome</keyword>
<sequence>MSELELYTSEHLKCHFRTNQNILDWTAQSTPPRQLTGKDHDSRFNSKTAHAVGKLDNNKPTTSSDVNSAHGTHWPRRRMRDSLTQRPS</sequence>
<name>A0A813FD20_POLGL</name>
<feature type="compositionally biased region" description="Polar residues" evidence="1">
    <location>
        <begin position="58"/>
        <end position="70"/>
    </location>
</feature>
<comment type="caution">
    <text evidence="2">The sequence shown here is derived from an EMBL/GenBank/DDBJ whole genome shotgun (WGS) entry which is preliminary data.</text>
</comment>
<accession>A0A813FD20</accession>
<evidence type="ECO:0000313" key="2">
    <source>
        <dbReference type="EMBL" id="CAE8608284.1"/>
    </source>
</evidence>
<organism evidence="2 3">
    <name type="scientific">Polarella glacialis</name>
    <name type="common">Dinoflagellate</name>
    <dbReference type="NCBI Taxonomy" id="89957"/>
    <lineage>
        <taxon>Eukaryota</taxon>
        <taxon>Sar</taxon>
        <taxon>Alveolata</taxon>
        <taxon>Dinophyceae</taxon>
        <taxon>Suessiales</taxon>
        <taxon>Suessiaceae</taxon>
        <taxon>Polarella</taxon>
    </lineage>
</organism>
<dbReference type="Proteomes" id="UP000654075">
    <property type="component" value="Unassembled WGS sequence"/>
</dbReference>
<evidence type="ECO:0000313" key="3">
    <source>
        <dbReference type="Proteomes" id="UP000654075"/>
    </source>
</evidence>
<gene>
    <name evidence="2" type="ORF">PGLA1383_LOCUS26150</name>
</gene>
<protein>
    <submittedName>
        <fullName evidence="2">Uncharacterized protein</fullName>
    </submittedName>
</protein>
<proteinExistence type="predicted"/>
<dbReference type="EMBL" id="CAJNNV010022704">
    <property type="protein sequence ID" value="CAE8608284.1"/>
    <property type="molecule type" value="Genomic_DNA"/>
</dbReference>
<reference evidence="2" key="1">
    <citation type="submission" date="2021-02" db="EMBL/GenBank/DDBJ databases">
        <authorList>
            <person name="Dougan E. K."/>
            <person name="Rhodes N."/>
            <person name="Thang M."/>
            <person name="Chan C."/>
        </authorList>
    </citation>
    <scope>NUCLEOTIDE SEQUENCE</scope>
</reference>
<feature type="region of interest" description="Disordered" evidence="1">
    <location>
        <begin position="27"/>
        <end position="88"/>
    </location>
</feature>
<evidence type="ECO:0000256" key="1">
    <source>
        <dbReference type="SAM" id="MobiDB-lite"/>
    </source>
</evidence>